<comment type="caution">
    <text evidence="7">The sequence shown here is derived from an EMBL/GenBank/DDBJ whole genome shotgun (WGS) entry which is preliminary data.</text>
</comment>
<keyword evidence="8" id="KW-1185">Reference proteome</keyword>
<dbReference type="InterPro" id="IPR011009">
    <property type="entry name" value="Kinase-like_dom_sf"/>
</dbReference>
<dbReference type="CDD" id="cd14014">
    <property type="entry name" value="STKc_PknB_like"/>
    <property type="match status" value="1"/>
</dbReference>
<feature type="compositionally biased region" description="Low complexity" evidence="5">
    <location>
        <begin position="372"/>
        <end position="385"/>
    </location>
</feature>
<dbReference type="SUPFAM" id="SSF56112">
    <property type="entry name" value="Protein kinase-like (PK-like)"/>
    <property type="match status" value="1"/>
</dbReference>
<dbReference type="PROSITE" id="PS00108">
    <property type="entry name" value="PROTEIN_KINASE_ST"/>
    <property type="match status" value="1"/>
</dbReference>
<accession>A0A5S4GGS7</accession>
<dbReference type="AlphaFoldDB" id="A0A5S4GGS7"/>
<keyword evidence="1" id="KW-0808">Transferase</keyword>
<name>A0A5S4GGS7_9ACTN</name>
<dbReference type="RefSeq" id="WP_138691959.1">
    <property type="nucleotide sequence ID" value="NZ_JBHSAZ010000096.1"/>
</dbReference>
<organism evidence="7 8">
    <name type="scientific">Nonomuraea zeae</name>
    <dbReference type="NCBI Taxonomy" id="1642303"/>
    <lineage>
        <taxon>Bacteria</taxon>
        <taxon>Bacillati</taxon>
        <taxon>Actinomycetota</taxon>
        <taxon>Actinomycetes</taxon>
        <taxon>Streptosporangiales</taxon>
        <taxon>Streptosporangiaceae</taxon>
        <taxon>Nonomuraea</taxon>
    </lineage>
</organism>
<keyword evidence="2" id="KW-0547">Nucleotide-binding</keyword>
<dbReference type="GO" id="GO:0004674">
    <property type="term" value="F:protein serine/threonine kinase activity"/>
    <property type="evidence" value="ECO:0007669"/>
    <property type="project" value="TreeGrafter"/>
</dbReference>
<evidence type="ECO:0000256" key="4">
    <source>
        <dbReference type="ARBA" id="ARBA00022840"/>
    </source>
</evidence>
<evidence type="ECO:0000259" key="6">
    <source>
        <dbReference type="PROSITE" id="PS50011"/>
    </source>
</evidence>
<dbReference type="PANTHER" id="PTHR43289:SF34">
    <property type="entry name" value="SERINE_THREONINE-PROTEIN KINASE YBDM-RELATED"/>
    <property type="match status" value="1"/>
</dbReference>
<evidence type="ECO:0000313" key="7">
    <source>
        <dbReference type="EMBL" id="TMR32166.1"/>
    </source>
</evidence>
<feature type="compositionally biased region" description="Low complexity" evidence="5">
    <location>
        <begin position="480"/>
        <end position="492"/>
    </location>
</feature>
<feature type="domain" description="Protein kinase" evidence="6">
    <location>
        <begin position="15"/>
        <end position="262"/>
    </location>
</feature>
<feature type="region of interest" description="Disordered" evidence="5">
    <location>
        <begin position="266"/>
        <end position="415"/>
    </location>
</feature>
<dbReference type="Gene3D" id="3.30.200.20">
    <property type="entry name" value="Phosphorylase Kinase, domain 1"/>
    <property type="match status" value="1"/>
</dbReference>
<dbReference type="InterPro" id="IPR015943">
    <property type="entry name" value="WD40/YVTN_repeat-like_dom_sf"/>
</dbReference>
<dbReference type="EMBL" id="VCKX01000073">
    <property type="protein sequence ID" value="TMR32166.1"/>
    <property type="molecule type" value="Genomic_DNA"/>
</dbReference>
<dbReference type="Pfam" id="PF00069">
    <property type="entry name" value="Pkinase"/>
    <property type="match status" value="1"/>
</dbReference>
<keyword evidence="3" id="KW-0418">Kinase</keyword>
<dbReference type="GO" id="GO:0005524">
    <property type="term" value="F:ATP binding"/>
    <property type="evidence" value="ECO:0007669"/>
    <property type="project" value="UniProtKB-KW"/>
</dbReference>
<keyword evidence="4" id="KW-0067">ATP-binding</keyword>
<dbReference type="PROSITE" id="PS50011">
    <property type="entry name" value="PROTEIN_KINASE_DOM"/>
    <property type="match status" value="1"/>
</dbReference>
<evidence type="ECO:0000256" key="3">
    <source>
        <dbReference type="ARBA" id="ARBA00022777"/>
    </source>
</evidence>
<dbReference type="PANTHER" id="PTHR43289">
    <property type="entry name" value="MITOGEN-ACTIVATED PROTEIN KINASE KINASE KINASE 20-RELATED"/>
    <property type="match status" value="1"/>
</dbReference>
<proteinExistence type="predicted"/>
<evidence type="ECO:0000256" key="5">
    <source>
        <dbReference type="SAM" id="MobiDB-lite"/>
    </source>
</evidence>
<dbReference type="Proteomes" id="UP000306628">
    <property type="component" value="Unassembled WGS sequence"/>
</dbReference>
<dbReference type="Gene3D" id="2.130.10.10">
    <property type="entry name" value="YVTN repeat-like/Quinoprotein amine dehydrogenase"/>
    <property type="match status" value="1"/>
</dbReference>
<dbReference type="InterPro" id="IPR000719">
    <property type="entry name" value="Prot_kinase_dom"/>
</dbReference>
<dbReference type="Gene3D" id="1.10.510.10">
    <property type="entry name" value="Transferase(Phosphotransferase) domain 1"/>
    <property type="match status" value="1"/>
</dbReference>
<protein>
    <recommendedName>
        <fullName evidence="6">Protein kinase domain-containing protein</fullName>
    </recommendedName>
</protein>
<feature type="compositionally biased region" description="Polar residues" evidence="5">
    <location>
        <begin position="466"/>
        <end position="479"/>
    </location>
</feature>
<evidence type="ECO:0000256" key="1">
    <source>
        <dbReference type="ARBA" id="ARBA00022679"/>
    </source>
</evidence>
<dbReference type="OrthoDB" id="3515587at2"/>
<evidence type="ECO:0000256" key="2">
    <source>
        <dbReference type="ARBA" id="ARBA00022741"/>
    </source>
</evidence>
<dbReference type="InterPro" id="IPR011047">
    <property type="entry name" value="Quinoprotein_ADH-like_sf"/>
</dbReference>
<feature type="compositionally biased region" description="Polar residues" evidence="5">
    <location>
        <begin position="271"/>
        <end position="285"/>
    </location>
</feature>
<dbReference type="SUPFAM" id="SSF50998">
    <property type="entry name" value="Quinoprotein alcohol dehydrogenase-like"/>
    <property type="match status" value="1"/>
</dbReference>
<reference evidence="7 8" key="1">
    <citation type="submission" date="2019-05" db="EMBL/GenBank/DDBJ databases">
        <title>Draft genome sequence of Nonomuraea zeae DSM 100528.</title>
        <authorList>
            <person name="Saricaoglu S."/>
            <person name="Isik K."/>
        </authorList>
    </citation>
    <scope>NUCLEOTIDE SEQUENCE [LARGE SCALE GENOMIC DNA]</scope>
    <source>
        <strain evidence="7 8">DSM 100528</strain>
    </source>
</reference>
<gene>
    <name evidence="7" type="ORF">ETD85_23670</name>
</gene>
<dbReference type="InterPro" id="IPR008271">
    <property type="entry name" value="Ser/Thr_kinase_AS"/>
</dbReference>
<evidence type="ECO:0000313" key="8">
    <source>
        <dbReference type="Proteomes" id="UP000306628"/>
    </source>
</evidence>
<feature type="region of interest" description="Disordered" evidence="5">
    <location>
        <begin position="445"/>
        <end position="492"/>
    </location>
</feature>
<sequence length="849" mass="84573">MRPLHPNDPERIGGYRLAGVLGSGGQGVVYRATGDDGREVAVKLLHDHLSHDDGIAKGFLREAEAARRVAAFCTAAVLDVGMLDDRPYIVSEYIPGETLQSLVRSAGPRTGGALDRLAISTLTALAAIHQAGIVHRDFKPANVLMGPDGPIVIDFGIAKALDATTRTSGPVGTPAYMSPEQFRGERVGPESDVFGWAGTLVFAATGRPPFAGDTVAAIVNGVLSGTARLEGVPAHLLGVIESCLAKDPLSRPTPAGLLQQLIRQAGPASRSAVSPATPGQASPNRSGPVGPAIPAPARPTHLGPVGPATPDPARPTHSTPQGPAVADPMGSGLPASRSAGPAVPSSPPWGAPRTGVPSRGPGVPDSPHESRPGAGPIGPAIPSSARAGAVPAGTVLPQPGAPGAGAESTTAPGRARPVSRRALIGGLAAASVAGVAAYAALRQGGDALWPDGGVTDRPTGGPTGRATVSGSATADPTGNASPAASPDVSASAEPFGTQVVEPVSLPGASGAPAALAAAIVTGAGVPDGTATSGTAAAGRSAVVCGTDKGVVLGWELGAAAVARLGDGGGSATSVAAGTVDGLAGGRPVAASGHADGTMRLWSLTGESLATHRATDPILAVTITGPADAGQAGGGRAVAVSQKYDGMTDLHSVVRLWDIATGKQLGPAITDHFQGIRGLAFGRLGDHDVLVTGDGGERVRVRRLSTGRMTHSFRTGEIGGIELLACGEIKGKPVLVSTHLDATLRVYDLATGKRRKKWTFSDQSPDDRGATALVAGRLGDTPIAAVAHAPAGGDVIVRVWNLDDGEILGVLGPGPGGAIRTLALAEHAGQPVIVGAGDDGLLRSWSLGPI</sequence>